<organism evidence="1 2">
    <name type="scientific">Hassallia byssoidea VB512170</name>
    <dbReference type="NCBI Taxonomy" id="1304833"/>
    <lineage>
        <taxon>Bacteria</taxon>
        <taxon>Bacillati</taxon>
        <taxon>Cyanobacteriota</taxon>
        <taxon>Cyanophyceae</taxon>
        <taxon>Nostocales</taxon>
        <taxon>Tolypothrichaceae</taxon>
        <taxon>Hassallia</taxon>
    </lineage>
</organism>
<evidence type="ECO:0000313" key="2">
    <source>
        <dbReference type="Proteomes" id="UP000031549"/>
    </source>
</evidence>
<evidence type="ECO:0000313" key="1">
    <source>
        <dbReference type="EMBL" id="NEU74384.1"/>
    </source>
</evidence>
<dbReference type="Proteomes" id="UP000031549">
    <property type="component" value="Unassembled WGS sequence"/>
</dbReference>
<sequence>MKKSNKPWAIACGIGAVGIPPSDYQNRRHPLLVSSCWVGSDSFLLLGDSSFYFLTNNP</sequence>
<gene>
    <name evidence="1" type="ORF">PI95_017910</name>
</gene>
<protein>
    <submittedName>
        <fullName evidence="1">Uncharacterized protein</fullName>
    </submittedName>
</protein>
<reference evidence="1 2" key="1">
    <citation type="journal article" date="2015" name="Genome Announc.">
        <title>Draft Genome Sequence of Cyanobacterium Hassallia byssoidea Strain VB512170, Isolated from Monuments in India.</title>
        <authorList>
            <person name="Singh D."/>
            <person name="Chandrababunaidu M.M."/>
            <person name="Panda A."/>
            <person name="Sen D."/>
            <person name="Bhattacharyya S."/>
            <person name="Adhikary S.P."/>
            <person name="Tripathy S."/>
        </authorList>
    </citation>
    <scope>NUCLEOTIDE SEQUENCE [LARGE SCALE GENOMIC DNA]</scope>
    <source>
        <strain evidence="1 2">VB512170</strain>
    </source>
</reference>
<accession>A0A846HCI0</accession>
<keyword evidence="2" id="KW-1185">Reference proteome</keyword>
<comment type="caution">
    <text evidence="1">The sequence shown here is derived from an EMBL/GenBank/DDBJ whole genome shotgun (WGS) entry which is preliminary data.</text>
</comment>
<dbReference type="RefSeq" id="WP_163518979.1">
    <property type="nucleotide sequence ID" value="NZ_JTCM02000040.1"/>
</dbReference>
<name>A0A846HCI0_9CYAN</name>
<proteinExistence type="predicted"/>
<dbReference type="EMBL" id="JTCM02000040">
    <property type="protein sequence ID" value="NEU74384.1"/>
    <property type="molecule type" value="Genomic_DNA"/>
</dbReference>
<dbReference type="AlphaFoldDB" id="A0A846HCI0"/>